<keyword evidence="5" id="KW-1185">Reference proteome</keyword>
<keyword evidence="2" id="KW-0560">Oxidoreductase</keyword>
<evidence type="ECO:0000256" key="2">
    <source>
        <dbReference type="ARBA" id="ARBA00023002"/>
    </source>
</evidence>
<accession>A0ABT8QJY2</accession>
<dbReference type="RefSeq" id="WP_252467297.1">
    <property type="nucleotide sequence ID" value="NZ_JAMHFY010000002.1"/>
</dbReference>
<dbReference type="PANTHER" id="PTHR44196:SF1">
    <property type="entry name" value="DEHYDROGENASE_REDUCTASE SDR FAMILY MEMBER 7B"/>
    <property type="match status" value="1"/>
</dbReference>
<dbReference type="PRINTS" id="PR00080">
    <property type="entry name" value="SDRFAMILY"/>
</dbReference>
<dbReference type="SUPFAM" id="SSF51735">
    <property type="entry name" value="NAD(P)-binding Rossmann-fold domains"/>
    <property type="match status" value="1"/>
</dbReference>
<sequence>MNIVIRQEGVVMHNYSLREFLLFPPVYLNVKKLRSELQGKTVLITGASFGIGEKLAYLLADMNIHLILVARTEEKLLTMKREIEEKAAKVSVYSADLRKPEEIKELLTFIHQLPDGLDLLVSNAGISIRRSISHSLDRYHDFTRTMAINYFAPVQLLLSLIPLLEKNKGQVINISTINVLLIPFPYWAAYQASKTAFDTWFRSVEPELNAMDISTTTIYLPLVKTRMIMPTTAYQKLPAMNPYHVGKIICKSMYTKRQKYRPWWFIFGQFASLMFRGIWELSTSVINKKEEI</sequence>
<evidence type="ECO:0000313" key="4">
    <source>
        <dbReference type="EMBL" id="MDO0821440.1"/>
    </source>
</evidence>
<evidence type="ECO:0000256" key="1">
    <source>
        <dbReference type="ARBA" id="ARBA00006484"/>
    </source>
</evidence>
<evidence type="ECO:0000256" key="3">
    <source>
        <dbReference type="RuleBase" id="RU000363"/>
    </source>
</evidence>
<dbReference type="Pfam" id="PF00106">
    <property type="entry name" value="adh_short"/>
    <property type="match status" value="1"/>
</dbReference>
<dbReference type="Gene3D" id="3.40.50.720">
    <property type="entry name" value="NAD(P)-binding Rossmann-like Domain"/>
    <property type="match status" value="1"/>
</dbReference>
<protein>
    <submittedName>
        <fullName evidence="4">SDR family NAD(P)-dependent oxidoreductase</fullName>
    </submittedName>
</protein>
<gene>
    <name evidence="4" type="ORF">M8H41_01015</name>
</gene>
<dbReference type="InterPro" id="IPR036291">
    <property type="entry name" value="NAD(P)-bd_dom_sf"/>
</dbReference>
<comment type="caution">
    <text evidence="4">The sequence shown here is derived from an EMBL/GenBank/DDBJ whole genome shotgun (WGS) entry which is preliminary data.</text>
</comment>
<organism evidence="4 5">
    <name type="scientific">Desulfosporosinus nitroreducens</name>
    <dbReference type="NCBI Taxonomy" id="2018668"/>
    <lineage>
        <taxon>Bacteria</taxon>
        <taxon>Bacillati</taxon>
        <taxon>Bacillota</taxon>
        <taxon>Clostridia</taxon>
        <taxon>Eubacteriales</taxon>
        <taxon>Desulfitobacteriaceae</taxon>
        <taxon>Desulfosporosinus</taxon>
    </lineage>
</organism>
<dbReference type="PANTHER" id="PTHR44196">
    <property type="entry name" value="DEHYDROGENASE/REDUCTASE SDR FAMILY MEMBER 7B"/>
    <property type="match status" value="1"/>
</dbReference>
<proteinExistence type="inferred from homology"/>
<name>A0ABT8QJY2_9FIRM</name>
<dbReference type="EMBL" id="JAMJEV010000001">
    <property type="protein sequence ID" value="MDO0821440.1"/>
    <property type="molecule type" value="Genomic_DNA"/>
</dbReference>
<dbReference type="PRINTS" id="PR00081">
    <property type="entry name" value="GDHRDH"/>
</dbReference>
<reference evidence="4" key="1">
    <citation type="submission" date="2022-05" db="EMBL/GenBank/DDBJ databases">
        <title>Expanded diversity of anoxic marine methylotrophy in a Black Sea sulfate reducing microorganism.</title>
        <authorList>
            <person name="Fischer P.Q."/>
            <person name="Stams A.J.M."/>
            <person name="Villanueva L."/>
            <person name="Sousa D.Z."/>
        </authorList>
    </citation>
    <scope>NUCLEOTIDE SEQUENCE</scope>
    <source>
        <strain evidence="4">P130</strain>
    </source>
</reference>
<comment type="similarity">
    <text evidence="1 3">Belongs to the short-chain dehydrogenases/reductases (SDR) family.</text>
</comment>
<evidence type="ECO:0000313" key="5">
    <source>
        <dbReference type="Proteomes" id="UP001176021"/>
    </source>
</evidence>
<dbReference type="Proteomes" id="UP001176021">
    <property type="component" value="Unassembled WGS sequence"/>
</dbReference>
<dbReference type="InterPro" id="IPR002347">
    <property type="entry name" value="SDR_fam"/>
</dbReference>